<feature type="compositionally biased region" description="Basic and acidic residues" evidence="1">
    <location>
        <begin position="19"/>
        <end position="34"/>
    </location>
</feature>
<reference evidence="2 3" key="1">
    <citation type="submission" date="2014-10" db="EMBL/GenBank/DDBJ databases">
        <title>Draft genome of the hookworm Ancylostoma caninum.</title>
        <authorList>
            <person name="Mitreva M."/>
        </authorList>
    </citation>
    <scope>NUCLEOTIDE SEQUENCE [LARGE SCALE GENOMIC DNA]</scope>
    <source>
        <strain evidence="2 3">Baltimore</strain>
    </source>
</reference>
<gene>
    <name evidence="2" type="ORF">ANCCAN_28780</name>
</gene>
<comment type="caution">
    <text evidence="2">The sequence shown here is derived from an EMBL/GenBank/DDBJ whole genome shotgun (WGS) entry which is preliminary data.</text>
</comment>
<accession>A0A368F5N9</accession>
<name>A0A368F5N9_ANCCA</name>
<proteinExistence type="predicted"/>
<evidence type="ECO:0000256" key="1">
    <source>
        <dbReference type="SAM" id="MobiDB-lite"/>
    </source>
</evidence>
<feature type="compositionally biased region" description="Basic and acidic residues" evidence="1">
    <location>
        <begin position="41"/>
        <end position="58"/>
    </location>
</feature>
<feature type="compositionally biased region" description="Low complexity" evidence="1">
    <location>
        <begin position="1"/>
        <end position="15"/>
    </location>
</feature>
<evidence type="ECO:0000313" key="2">
    <source>
        <dbReference type="EMBL" id="RCN25507.1"/>
    </source>
</evidence>
<sequence length="252" mass="27640">MSANSASNPSNSTTPVNAKEMETSKSSHSSKDSGDATDVAGKGENEERDNVNEVDIHGSYEASAKKTIKKEKHHEKLEDQREEQEKKESLPKTTKKKQPSPVDDILDTKQRLKKRARDGQERRPSLQQECSSVQERKHSLPGTTRNDLETIPAPLETKAKERQEGATPESNSATKLTVDGNSTNDADTAATTSSSHATNEQGNPFTNVTSTSLVVKAGEPAQISVNVRRSTDVHCTWKKDGRPIKVGFLHRL</sequence>
<dbReference type="EMBL" id="JOJR01011570">
    <property type="protein sequence ID" value="RCN25507.1"/>
    <property type="molecule type" value="Genomic_DNA"/>
</dbReference>
<evidence type="ECO:0008006" key="4">
    <source>
        <dbReference type="Google" id="ProtNLM"/>
    </source>
</evidence>
<protein>
    <recommendedName>
        <fullName evidence="4">Immunoglobulin I-set domain protein</fullName>
    </recommendedName>
</protein>
<dbReference type="Proteomes" id="UP000252519">
    <property type="component" value="Unassembled WGS sequence"/>
</dbReference>
<dbReference type="AlphaFoldDB" id="A0A368F5N9"/>
<feature type="compositionally biased region" description="Basic and acidic residues" evidence="1">
    <location>
        <begin position="74"/>
        <end position="90"/>
    </location>
</feature>
<organism evidence="2 3">
    <name type="scientific">Ancylostoma caninum</name>
    <name type="common">Dog hookworm</name>
    <dbReference type="NCBI Taxonomy" id="29170"/>
    <lineage>
        <taxon>Eukaryota</taxon>
        <taxon>Metazoa</taxon>
        <taxon>Ecdysozoa</taxon>
        <taxon>Nematoda</taxon>
        <taxon>Chromadorea</taxon>
        <taxon>Rhabditida</taxon>
        <taxon>Rhabditina</taxon>
        <taxon>Rhabditomorpha</taxon>
        <taxon>Strongyloidea</taxon>
        <taxon>Ancylostomatidae</taxon>
        <taxon>Ancylostomatinae</taxon>
        <taxon>Ancylostoma</taxon>
    </lineage>
</organism>
<feature type="compositionally biased region" description="Low complexity" evidence="1">
    <location>
        <begin position="181"/>
        <end position="199"/>
    </location>
</feature>
<keyword evidence="3" id="KW-1185">Reference proteome</keyword>
<evidence type="ECO:0000313" key="3">
    <source>
        <dbReference type="Proteomes" id="UP000252519"/>
    </source>
</evidence>
<feature type="region of interest" description="Disordered" evidence="1">
    <location>
        <begin position="1"/>
        <end position="206"/>
    </location>
</feature>